<reference evidence="1 2" key="1">
    <citation type="submission" date="2023-03" db="EMBL/GenBank/DDBJ databases">
        <title>Genome insight into feeding habits of ladybird beetles.</title>
        <authorList>
            <person name="Li H.-S."/>
            <person name="Huang Y.-H."/>
            <person name="Pang H."/>
        </authorList>
    </citation>
    <scope>NUCLEOTIDE SEQUENCE [LARGE SCALE GENOMIC DNA]</scope>
    <source>
        <strain evidence="1">SYSU_2023b</strain>
        <tissue evidence="1">Whole body</tissue>
    </source>
</reference>
<keyword evidence="2" id="KW-1185">Reference proteome</keyword>
<accession>A0AAW1U663</accession>
<evidence type="ECO:0000313" key="2">
    <source>
        <dbReference type="Proteomes" id="UP001431783"/>
    </source>
</evidence>
<name>A0AAW1U663_9CUCU</name>
<dbReference type="EMBL" id="JARQZJ010000036">
    <property type="protein sequence ID" value="KAK9876420.1"/>
    <property type="molecule type" value="Genomic_DNA"/>
</dbReference>
<dbReference type="AlphaFoldDB" id="A0AAW1U663"/>
<organism evidence="1 2">
    <name type="scientific">Henosepilachna vigintioctopunctata</name>
    <dbReference type="NCBI Taxonomy" id="420089"/>
    <lineage>
        <taxon>Eukaryota</taxon>
        <taxon>Metazoa</taxon>
        <taxon>Ecdysozoa</taxon>
        <taxon>Arthropoda</taxon>
        <taxon>Hexapoda</taxon>
        <taxon>Insecta</taxon>
        <taxon>Pterygota</taxon>
        <taxon>Neoptera</taxon>
        <taxon>Endopterygota</taxon>
        <taxon>Coleoptera</taxon>
        <taxon>Polyphaga</taxon>
        <taxon>Cucujiformia</taxon>
        <taxon>Coccinelloidea</taxon>
        <taxon>Coccinellidae</taxon>
        <taxon>Epilachninae</taxon>
        <taxon>Epilachnini</taxon>
        <taxon>Henosepilachna</taxon>
    </lineage>
</organism>
<proteinExistence type="predicted"/>
<protein>
    <submittedName>
        <fullName evidence="1">Uncharacterized protein</fullName>
    </submittedName>
</protein>
<comment type="caution">
    <text evidence="1">The sequence shown here is derived from an EMBL/GenBank/DDBJ whole genome shotgun (WGS) entry which is preliminary data.</text>
</comment>
<evidence type="ECO:0000313" key="1">
    <source>
        <dbReference type="EMBL" id="KAK9876420.1"/>
    </source>
</evidence>
<sequence length="113" mass="13320">MKIYPNDLYKNQFKLLKKETNYIIRNSKQEYVNNQLTKAGTITRKIWELIKNNLITRKKETNIINKLKIRDRIITSPLDIADSLNTFFSEVALNLQKNIISQNVLTFPECCNN</sequence>
<gene>
    <name evidence="1" type="ORF">WA026_012733</name>
</gene>
<dbReference type="Proteomes" id="UP001431783">
    <property type="component" value="Unassembled WGS sequence"/>
</dbReference>